<dbReference type="RefSeq" id="WP_145890946.1">
    <property type="nucleotide sequence ID" value="NZ_VOBQ01000003.1"/>
</dbReference>
<dbReference type="InterPro" id="IPR038404">
    <property type="entry name" value="TRAP_DctP_sf"/>
</dbReference>
<dbReference type="EMBL" id="VOBQ01000003">
    <property type="protein sequence ID" value="TWO72564.1"/>
    <property type="molecule type" value="Genomic_DNA"/>
</dbReference>
<sequence>MSKSGSGLGRRTFAAAVALAGVSMTAFAQPAITLHGAVQFNDDHAFNKSLLKFEELVKKYYGKPINFVLHRNSTLGLEKDYFAYMNQGISVDYGIVSPAHMSTFSKAAPFIDAPFLFRDLAHWNKVLDADVLKPIADEVAQKAEVMLIGYAGGGTRNIFANKPARNLAELKGLKVRVQGAPIWSRTFAAVGMAPTVIAYNEVYNGIQNGVIAAGENEAAGVEQMKFFEVAPNLNMTQHAITIRPICFSGKTFAKLPPDLQAAIVRAGKEAGAYGRQIESSEDTAKLEALEKAGKLKRVPFADRAQMQSMVDPVMAAYAKEIGAEAIHAKILSIK</sequence>
<dbReference type="NCBIfam" id="NF037995">
    <property type="entry name" value="TRAP_S1"/>
    <property type="match status" value="1"/>
</dbReference>
<organism evidence="3 4">
    <name type="scientific">Caenimonas sedimenti</name>
    <dbReference type="NCBI Taxonomy" id="2596921"/>
    <lineage>
        <taxon>Bacteria</taxon>
        <taxon>Pseudomonadati</taxon>
        <taxon>Pseudomonadota</taxon>
        <taxon>Betaproteobacteria</taxon>
        <taxon>Burkholderiales</taxon>
        <taxon>Comamonadaceae</taxon>
        <taxon>Caenimonas</taxon>
    </lineage>
</organism>
<feature type="chain" id="PRO_5022085483" evidence="2">
    <location>
        <begin position="29"/>
        <end position="334"/>
    </location>
</feature>
<evidence type="ECO:0000313" key="4">
    <source>
        <dbReference type="Proteomes" id="UP000318199"/>
    </source>
</evidence>
<dbReference type="Proteomes" id="UP000318199">
    <property type="component" value="Unassembled WGS sequence"/>
</dbReference>
<gene>
    <name evidence="3" type="ORF">FN976_03245</name>
</gene>
<dbReference type="PANTHER" id="PTHR33376">
    <property type="match status" value="1"/>
</dbReference>
<feature type="signal peptide" evidence="2">
    <location>
        <begin position="1"/>
        <end position="28"/>
    </location>
</feature>
<protein>
    <submittedName>
        <fullName evidence="3">TRAP transporter substrate-binding protein</fullName>
    </submittedName>
</protein>
<proteinExistence type="predicted"/>
<dbReference type="OrthoDB" id="9794826at2"/>
<dbReference type="Gene3D" id="3.40.190.170">
    <property type="entry name" value="Bacterial extracellular solute-binding protein, family 7"/>
    <property type="match status" value="1"/>
</dbReference>
<dbReference type="PANTHER" id="PTHR33376:SF4">
    <property type="entry name" value="SIALIC ACID-BINDING PERIPLASMIC PROTEIN SIAP"/>
    <property type="match status" value="1"/>
</dbReference>
<reference evidence="3 4" key="1">
    <citation type="submission" date="2019-07" db="EMBL/GenBank/DDBJ databases">
        <title>Caenimonas sedimenti sp. nov., isolated from activated sludge.</title>
        <authorList>
            <person name="Xu J."/>
        </authorList>
    </citation>
    <scope>NUCLEOTIDE SEQUENCE [LARGE SCALE GENOMIC DNA]</scope>
    <source>
        <strain evidence="3 4">HX-9-20</strain>
    </source>
</reference>
<comment type="caution">
    <text evidence="3">The sequence shown here is derived from an EMBL/GenBank/DDBJ whole genome shotgun (WGS) entry which is preliminary data.</text>
</comment>
<evidence type="ECO:0000313" key="3">
    <source>
        <dbReference type="EMBL" id="TWO72564.1"/>
    </source>
</evidence>
<keyword evidence="1 2" id="KW-0732">Signal</keyword>
<evidence type="ECO:0000256" key="2">
    <source>
        <dbReference type="SAM" id="SignalP"/>
    </source>
</evidence>
<dbReference type="GO" id="GO:0055085">
    <property type="term" value="P:transmembrane transport"/>
    <property type="evidence" value="ECO:0007669"/>
    <property type="project" value="InterPro"/>
</dbReference>
<dbReference type="AlphaFoldDB" id="A0A562ZWM3"/>
<accession>A0A562ZWM3</accession>
<evidence type="ECO:0000256" key="1">
    <source>
        <dbReference type="ARBA" id="ARBA00022729"/>
    </source>
</evidence>
<name>A0A562ZWM3_9BURK</name>
<dbReference type="CDD" id="cd13603">
    <property type="entry name" value="PBP2_TRAP_Siap_TeaA_like"/>
    <property type="match status" value="1"/>
</dbReference>
<dbReference type="Pfam" id="PF03480">
    <property type="entry name" value="DctP"/>
    <property type="match status" value="1"/>
</dbReference>
<keyword evidence="4" id="KW-1185">Reference proteome</keyword>
<dbReference type="InterPro" id="IPR018389">
    <property type="entry name" value="DctP_fam"/>
</dbReference>